<dbReference type="PANTHER" id="PTHR43133">
    <property type="entry name" value="RNA POLYMERASE ECF-TYPE SIGMA FACTO"/>
    <property type="match status" value="1"/>
</dbReference>
<dbReference type="Pfam" id="PF04542">
    <property type="entry name" value="Sigma70_r2"/>
    <property type="match status" value="1"/>
</dbReference>
<dbReference type="Pfam" id="PF08281">
    <property type="entry name" value="Sigma70_r4_2"/>
    <property type="match status" value="1"/>
</dbReference>
<dbReference type="GO" id="GO:0016987">
    <property type="term" value="F:sigma factor activity"/>
    <property type="evidence" value="ECO:0007669"/>
    <property type="project" value="UniProtKB-KW"/>
</dbReference>
<dbReference type="CDD" id="cd06171">
    <property type="entry name" value="Sigma70_r4"/>
    <property type="match status" value="1"/>
</dbReference>
<dbReference type="GO" id="GO:0003677">
    <property type="term" value="F:DNA binding"/>
    <property type="evidence" value="ECO:0007669"/>
    <property type="project" value="UniProtKB-KW"/>
</dbReference>
<dbReference type="InterPro" id="IPR007627">
    <property type="entry name" value="RNA_pol_sigma70_r2"/>
</dbReference>
<sequence>MIDRDDQAAFEAFVRRSSDRLLRTAILLCGDRGHAEDMVQTALLRTARRWSTARRDPDAYARRVVVNLAKDRWRLLRRRFAEAPLELDVAVPVTDGLADRDLLLAATRQLPAGQRAVLVLRYFDDLSVADTAAALGCSTGTVKSQTARALDRLRAALTSEREKTSADR</sequence>
<accession>A0A2P2CHF2</accession>
<evidence type="ECO:0000256" key="3">
    <source>
        <dbReference type="ARBA" id="ARBA00023082"/>
    </source>
</evidence>
<comment type="similarity">
    <text evidence="1">Belongs to the sigma-70 factor family. ECF subfamily.</text>
</comment>
<dbReference type="NCBIfam" id="TIGR02983">
    <property type="entry name" value="SigE-fam_strep"/>
    <property type="match status" value="1"/>
</dbReference>
<evidence type="ECO:0000256" key="1">
    <source>
        <dbReference type="ARBA" id="ARBA00010641"/>
    </source>
</evidence>
<dbReference type="InterPro" id="IPR013324">
    <property type="entry name" value="RNA_pol_sigma_r3/r4-like"/>
</dbReference>
<gene>
    <name evidence="8" type="ORF">NOCA1240541</name>
</gene>
<keyword evidence="4" id="KW-0238">DNA-binding</keyword>
<dbReference type="InterPro" id="IPR036388">
    <property type="entry name" value="WH-like_DNA-bd_sf"/>
</dbReference>
<keyword evidence="2" id="KW-0805">Transcription regulation</keyword>
<dbReference type="EMBL" id="CZKB01000017">
    <property type="protein sequence ID" value="CUR61438.1"/>
    <property type="molecule type" value="Genomic_DNA"/>
</dbReference>
<name>A0A2P2CHF2_9ZZZZ</name>
<dbReference type="SUPFAM" id="SSF88946">
    <property type="entry name" value="Sigma2 domain of RNA polymerase sigma factors"/>
    <property type="match status" value="1"/>
</dbReference>
<evidence type="ECO:0000256" key="4">
    <source>
        <dbReference type="ARBA" id="ARBA00023125"/>
    </source>
</evidence>
<reference evidence="8" key="1">
    <citation type="submission" date="2015-08" db="EMBL/GenBank/DDBJ databases">
        <authorList>
            <person name="Babu N.S."/>
            <person name="Beckwith C.J."/>
            <person name="Beseler K.G."/>
            <person name="Brison A."/>
            <person name="Carone J.V."/>
            <person name="Caskin T.P."/>
            <person name="Diamond M."/>
            <person name="Durham M.E."/>
            <person name="Foxe J.M."/>
            <person name="Go M."/>
            <person name="Henderson B.A."/>
            <person name="Jones I.B."/>
            <person name="McGettigan J.A."/>
            <person name="Micheletti S.J."/>
            <person name="Nasrallah M.E."/>
            <person name="Ortiz D."/>
            <person name="Piller C.R."/>
            <person name="Privatt S.R."/>
            <person name="Schneider S.L."/>
            <person name="Sharp S."/>
            <person name="Smith T.C."/>
            <person name="Stanton J.D."/>
            <person name="Ullery H.E."/>
            <person name="Wilson R.J."/>
            <person name="Serrano M.G."/>
            <person name="Buck G."/>
            <person name="Lee V."/>
            <person name="Wang Y."/>
            <person name="Carvalho R."/>
            <person name="Voegtly L."/>
            <person name="Shi R."/>
            <person name="Duckworth R."/>
            <person name="Johnson A."/>
            <person name="Loviza R."/>
            <person name="Walstead R."/>
            <person name="Shah Z."/>
            <person name="Kiflezghi M."/>
            <person name="Wade K."/>
            <person name="Ball S.L."/>
            <person name="Bradley K.W."/>
            <person name="Asai D.J."/>
            <person name="Bowman C.A."/>
            <person name="Russell D.A."/>
            <person name="Pope W.H."/>
            <person name="Jacobs-Sera D."/>
            <person name="Hendrix R.W."/>
            <person name="Hatfull G.F."/>
        </authorList>
    </citation>
    <scope>NUCLEOTIDE SEQUENCE</scope>
</reference>
<dbReference type="InterPro" id="IPR039425">
    <property type="entry name" value="RNA_pol_sigma-70-like"/>
</dbReference>
<evidence type="ECO:0000256" key="5">
    <source>
        <dbReference type="ARBA" id="ARBA00023163"/>
    </source>
</evidence>
<keyword evidence="3" id="KW-0731">Sigma factor</keyword>
<dbReference type="NCBIfam" id="TIGR02937">
    <property type="entry name" value="sigma70-ECF"/>
    <property type="match status" value="1"/>
</dbReference>
<proteinExistence type="inferred from homology"/>
<dbReference type="Gene3D" id="1.10.1740.10">
    <property type="match status" value="1"/>
</dbReference>
<dbReference type="GO" id="GO:0006352">
    <property type="term" value="P:DNA-templated transcription initiation"/>
    <property type="evidence" value="ECO:0007669"/>
    <property type="project" value="InterPro"/>
</dbReference>
<dbReference type="InterPro" id="IPR014284">
    <property type="entry name" value="RNA_pol_sigma-70_dom"/>
</dbReference>
<dbReference type="Gene3D" id="1.10.10.10">
    <property type="entry name" value="Winged helix-like DNA-binding domain superfamily/Winged helix DNA-binding domain"/>
    <property type="match status" value="1"/>
</dbReference>
<evidence type="ECO:0000259" key="6">
    <source>
        <dbReference type="Pfam" id="PF04542"/>
    </source>
</evidence>
<keyword evidence="5" id="KW-0804">Transcription</keyword>
<dbReference type="AlphaFoldDB" id="A0A2P2CHF2"/>
<dbReference type="InterPro" id="IPR013249">
    <property type="entry name" value="RNA_pol_sigma70_r4_t2"/>
</dbReference>
<feature type="domain" description="RNA polymerase sigma factor 70 region 4 type 2" evidence="7">
    <location>
        <begin position="101"/>
        <end position="153"/>
    </location>
</feature>
<dbReference type="PANTHER" id="PTHR43133:SF50">
    <property type="entry name" value="ECF RNA POLYMERASE SIGMA FACTOR SIGM"/>
    <property type="match status" value="1"/>
</dbReference>
<feature type="domain" description="RNA polymerase sigma-70 region 2" evidence="6">
    <location>
        <begin position="14"/>
        <end position="78"/>
    </location>
</feature>
<organism evidence="8">
    <name type="scientific">metagenome</name>
    <dbReference type="NCBI Taxonomy" id="256318"/>
    <lineage>
        <taxon>unclassified sequences</taxon>
        <taxon>metagenomes</taxon>
    </lineage>
</organism>
<evidence type="ECO:0000256" key="2">
    <source>
        <dbReference type="ARBA" id="ARBA00023015"/>
    </source>
</evidence>
<dbReference type="InterPro" id="IPR014325">
    <property type="entry name" value="RNA_pol_sigma-E_actinobac"/>
</dbReference>
<dbReference type="SUPFAM" id="SSF88659">
    <property type="entry name" value="Sigma3 and sigma4 domains of RNA polymerase sigma factors"/>
    <property type="match status" value="1"/>
</dbReference>
<protein>
    <submittedName>
        <fullName evidence="8">RNA polymerase, sigma-24 subunit, ECF subfamily</fullName>
    </submittedName>
</protein>
<evidence type="ECO:0000313" key="8">
    <source>
        <dbReference type="EMBL" id="CUR61438.1"/>
    </source>
</evidence>
<dbReference type="InterPro" id="IPR013325">
    <property type="entry name" value="RNA_pol_sigma_r2"/>
</dbReference>
<evidence type="ECO:0000259" key="7">
    <source>
        <dbReference type="Pfam" id="PF08281"/>
    </source>
</evidence>